<accession>K3WNA2</accession>
<dbReference type="VEuPathDB" id="FungiDB:PYU1_G006432"/>
<keyword evidence="2" id="KW-1185">Reference proteome</keyword>
<evidence type="ECO:0000313" key="1">
    <source>
        <dbReference type="EnsemblProtists" id="PYU1_T006444"/>
    </source>
</evidence>
<dbReference type="EnsemblProtists" id="PYU1_T006444">
    <property type="protein sequence ID" value="PYU1_T006444"/>
    <property type="gene ID" value="PYU1_G006432"/>
</dbReference>
<sequence length="74" mass="8484">MSSYKLLLNPWWSSYLSLECDQMRFAFCEAMEIGEEDLPLQLKMDVSFYPRTGTALSCSVVFVEASARSSWMAK</sequence>
<protein>
    <submittedName>
        <fullName evidence="1">Uncharacterized protein</fullName>
    </submittedName>
</protein>
<dbReference type="HOGENOM" id="CLU_2693234_0_0_1"/>
<dbReference type="Proteomes" id="UP000019132">
    <property type="component" value="Unassembled WGS sequence"/>
</dbReference>
<name>K3WNA2_GLOUD</name>
<reference evidence="1" key="3">
    <citation type="submission" date="2015-02" db="UniProtKB">
        <authorList>
            <consortium name="EnsemblProtists"/>
        </authorList>
    </citation>
    <scope>IDENTIFICATION</scope>
    <source>
        <strain evidence="1">DAOM BR144</strain>
    </source>
</reference>
<dbReference type="AlphaFoldDB" id="K3WNA2"/>
<reference evidence="2" key="2">
    <citation type="submission" date="2010-04" db="EMBL/GenBank/DDBJ databases">
        <authorList>
            <person name="Buell R."/>
            <person name="Hamilton J."/>
            <person name="Hostetler J."/>
        </authorList>
    </citation>
    <scope>NUCLEOTIDE SEQUENCE [LARGE SCALE GENOMIC DNA]</scope>
    <source>
        <strain evidence="2">DAOM:BR144</strain>
    </source>
</reference>
<dbReference type="InParanoid" id="K3WNA2"/>
<evidence type="ECO:0000313" key="2">
    <source>
        <dbReference type="Proteomes" id="UP000019132"/>
    </source>
</evidence>
<dbReference type="EMBL" id="GL376604">
    <property type="status" value="NOT_ANNOTATED_CDS"/>
    <property type="molecule type" value="Genomic_DNA"/>
</dbReference>
<proteinExistence type="predicted"/>
<reference evidence="2" key="1">
    <citation type="journal article" date="2010" name="Genome Biol.">
        <title>Genome sequence of the necrotrophic plant pathogen Pythium ultimum reveals original pathogenicity mechanisms and effector repertoire.</title>
        <authorList>
            <person name="Levesque C.A."/>
            <person name="Brouwer H."/>
            <person name="Cano L."/>
            <person name="Hamilton J.P."/>
            <person name="Holt C."/>
            <person name="Huitema E."/>
            <person name="Raffaele S."/>
            <person name="Robideau G.P."/>
            <person name="Thines M."/>
            <person name="Win J."/>
            <person name="Zerillo M.M."/>
            <person name="Beakes G.W."/>
            <person name="Boore J.L."/>
            <person name="Busam D."/>
            <person name="Dumas B."/>
            <person name="Ferriera S."/>
            <person name="Fuerstenberg S.I."/>
            <person name="Gachon C.M."/>
            <person name="Gaulin E."/>
            <person name="Govers F."/>
            <person name="Grenville-Briggs L."/>
            <person name="Horner N."/>
            <person name="Hostetler J."/>
            <person name="Jiang R.H."/>
            <person name="Johnson J."/>
            <person name="Krajaejun T."/>
            <person name="Lin H."/>
            <person name="Meijer H.J."/>
            <person name="Moore B."/>
            <person name="Morris P."/>
            <person name="Phuntmart V."/>
            <person name="Puiu D."/>
            <person name="Shetty J."/>
            <person name="Stajich J.E."/>
            <person name="Tripathy S."/>
            <person name="Wawra S."/>
            <person name="van West P."/>
            <person name="Whitty B.R."/>
            <person name="Coutinho P.M."/>
            <person name="Henrissat B."/>
            <person name="Martin F."/>
            <person name="Thomas P.D."/>
            <person name="Tyler B.M."/>
            <person name="De Vries R.P."/>
            <person name="Kamoun S."/>
            <person name="Yandell M."/>
            <person name="Tisserat N."/>
            <person name="Buell C.R."/>
        </authorList>
    </citation>
    <scope>NUCLEOTIDE SEQUENCE</scope>
    <source>
        <strain evidence="2">DAOM:BR144</strain>
    </source>
</reference>
<organism evidence="1 2">
    <name type="scientific">Globisporangium ultimum (strain ATCC 200006 / CBS 805.95 / DAOM BR144)</name>
    <name type="common">Pythium ultimum</name>
    <dbReference type="NCBI Taxonomy" id="431595"/>
    <lineage>
        <taxon>Eukaryota</taxon>
        <taxon>Sar</taxon>
        <taxon>Stramenopiles</taxon>
        <taxon>Oomycota</taxon>
        <taxon>Peronosporomycetes</taxon>
        <taxon>Pythiales</taxon>
        <taxon>Pythiaceae</taxon>
        <taxon>Globisporangium</taxon>
    </lineage>
</organism>